<dbReference type="InterPro" id="IPR019199">
    <property type="entry name" value="Virulence_VapD/CRISPR_Cas2"/>
</dbReference>
<evidence type="ECO:0000313" key="11">
    <source>
        <dbReference type="Proteomes" id="UP000186465"/>
    </source>
</evidence>
<dbReference type="EC" id="3.1.-.-" evidence="9"/>
<evidence type="ECO:0000256" key="5">
    <source>
        <dbReference type="ARBA" id="ARBA00022759"/>
    </source>
</evidence>
<proteinExistence type="inferred from homology"/>
<comment type="cofactor">
    <cofactor evidence="1 9">
        <name>Mg(2+)</name>
        <dbReference type="ChEBI" id="CHEBI:18420"/>
    </cofactor>
</comment>
<evidence type="ECO:0000256" key="2">
    <source>
        <dbReference type="ARBA" id="ARBA00009959"/>
    </source>
</evidence>
<comment type="caution">
    <text evidence="10">The sequence shown here is derived from an EMBL/GenBank/DDBJ whole genome shotgun (WGS) entry which is preliminary data.</text>
</comment>
<name>A0A1Q5PL26_9ACTO</name>
<dbReference type="InterPro" id="IPR021127">
    <property type="entry name" value="CRISPR_associated_Cas2"/>
</dbReference>
<keyword evidence="5 9" id="KW-0255">Endonuclease</keyword>
<dbReference type="AlphaFoldDB" id="A0A1Q5PL26"/>
<dbReference type="HAMAP" id="MF_01471">
    <property type="entry name" value="Cas2"/>
    <property type="match status" value="1"/>
</dbReference>
<keyword evidence="11" id="KW-1185">Reference proteome</keyword>
<dbReference type="OrthoDB" id="9791737at2"/>
<dbReference type="RefSeq" id="WP_075361905.1">
    <property type="nucleotide sequence ID" value="NZ_MPDM01000007.1"/>
</dbReference>
<evidence type="ECO:0000256" key="4">
    <source>
        <dbReference type="ARBA" id="ARBA00022723"/>
    </source>
</evidence>
<evidence type="ECO:0000256" key="7">
    <source>
        <dbReference type="ARBA" id="ARBA00022842"/>
    </source>
</evidence>
<dbReference type="NCBIfam" id="TIGR01573">
    <property type="entry name" value="cas2"/>
    <property type="match status" value="1"/>
</dbReference>
<evidence type="ECO:0000256" key="6">
    <source>
        <dbReference type="ARBA" id="ARBA00022801"/>
    </source>
</evidence>
<evidence type="ECO:0000256" key="3">
    <source>
        <dbReference type="ARBA" id="ARBA00022722"/>
    </source>
</evidence>
<keyword evidence="7 9" id="KW-0460">Magnesium</keyword>
<evidence type="ECO:0000256" key="8">
    <source>
        <dbReference type="ARBA" id="ARBA00023118"/>
    </source>
</evidence>
<gene>
    <name evidence="9" type="primary">cas2</name>
    <name evidence="10" type="ORF">BM477_06600</name>
</gene>
<protein>
    <recommendedName>
        <fullName evidence="9">CRISPR-associated endoribonuclease Cas2</fullName>
        <ecNumber evidence="9">3.1.-.-</ecNumber>
    </recommendedName>
</protein>
<evidence type="ECO:0000256" key="9">
    <source>
        <dbReference type="HAMAP-Rule" id="MF_01471"/>
    </source>
</evidence>
<evidence type="ECO:0000313" key="10">
    <source>
        <dbReference type="EMBL" id="OKL47334.1"/>
    </source>
</evidence>
<dbReference type="GO" id="GO:0051607">
    <property type="term" value="P:defense response to virus"/>
    <property type="evidence" value="ECO:0007669"/>
    <property type="project" value="UniProtKB-UniRule"/>
</dbReference>
<comment type="subunit">
    <text evidence="9">Homodimer, forms a heterotetramer with a Cas1 homodimer.</text>
</comment>
<keyword evidence="4 9" id="KW-0479">Metal-binding</keyword>
<reference evidence="11" key="1">
    <citation type="submission" date="2016-11" db="EMBL/GenBank/DDBJ databases">
        <title>Actinomyces gypaetusis sp. nov. isolated from Gypaetus barbatus in Qinghai Tibet Plateau China.</title>
        <authorList>
            <person name="Meng X."/>
        </authorList>
    </citation>
    <scope>NUCLEOTIDE SEQUENCE [LARGE SCALE GENOMIC DNA]</scope>
    <source>
        <strain evidence="11">DSM 15383</strain>
    </source>
</reference>
<accession>A0A1Q5PL26</accession>
<dbReference type="STRING" id="156892.BM477_06600"/>
<dbReference type="Pfam" id="PF09827">
    <property type="entry name" value="CRISPR_Cas2"/>
    <property type="match status" value="1"/>
</dbReference>
<dbReference type="EMBL" id="MPDM01000007">
    <property type="protein sequence ID" value="OKL47334.1"/>
    <property type="molecule type" value="Genomic_DNA"/>
</dbReference>
<evidence type="ECO:0000256" key="1">
    <source>
        <dbReference type="ARBA" id="ARBA00001946"/>
    </source>
</evidence>
<dbReference type="SUPFAM" id="SSF143430">
    <property type="entry name" value="TTP0101/SSO1404-like"/>
    <property type="match status" value="1"/>
</dbReference>
<dbReference type="GO" id="GO:0043571">
    <property type="term" value="P:maintenance of CRISPR repeat elements"/>
    <property type="evidence" value="ECO:0007669"/>
    <property type="project" value="UniProtKB-UniRule"/>
</dbReference>
<keyword evidence="3 9" id="KW-0540">Nuclease</keyword>
<comment type="function">
    <text evidence="9">CRISPR (clustered regularly interspaced short palindromic repeat), is an adaptive immune system that provides protection against mobile genetic elements (viruses, transposable elements and conjugative plasmids). CRISPR clusters contain sequences complementary to antecedent mobile elements and target invading nucleic acids. CRISPR clusters are transcribed and processed into CRISPR RNA (crRNA). Functions as a ssRNA-specific endoribonuclease. Involved in the integration of spacer DNA into the CRISPR cassette.</text>
</comment>
<keyword evidence="6 9" id="KW-0378">Hydrolase</keyword>
<dbReference type="GO" id="GO:0004521">
    <property type="term" value="F:RNA endonuclease activity"/>
    <property type="evidence" value="ECO:0007669"/>
    <property type="project" value="InterPro"/>
</dbReference>
<comment type="similarity">
    <text evidence="2 9">Belongs to the CRISPR-associated endoribonuclease Cas2 protein family.</text>
</comment>
<organism evidence="10 11">
    <name type="scientific">Boudabousia marimammalium</name>
    <dbReference type="NCBI Taxonomy" id="156892"/>
    <lineage>
        <taxon>Bacteria</taxon>
        <taxon>Bacillati</taxon>
        <taxon>Actinomycetota</taxon>
        <taxon>Actinomycetes</taxon>
        <taxon>Actinomycetales</taxon>
        <taxon>Actinomycetaceae</taxon>
        <taxon>Boudabousia</taxon>
    </lineage>
</organism>
<feature type="binding site" evidence="9">
    <location>
        <position position="16"/>
    </location>
    <ligand>
        <name>Mg(2+)</name>
        <dbReference type="ChEBI" id="CHEBI:18420"/>
        <note>catalytic</note>
    </ligand>
</feature>
<dbReference type="GO" id="GO:0046872">
    <property type="term" value="F:metal ion binding"/>
    <property type="evidence" value="ECO:0007669"/>
    <property type="project" value="UniProtKB-UniRule"/>
</dbReference>
<sequence>MPRKGTDAVWVLVMFDLPVKTALQRRNATGFRKFLVELGFHMAQLSVYVKYLPSSGRLLSLGRSIKKMVPPGGLVQIVTITDRQWSNSVRYVNQNPVETEPKPEQLTIF</sequence>
<keyword evidence="8 9" id="KW-0051">Antiviral defense</keyword>
<dbReference type="GO" id="GO:0016787">
    <property type="term" value="F:hydrolase activity"/>
    <property type="evidence" value="ECO:0007669"/>
    <property type="project" value="UniProtKB-KW"/>
</dbReference>
<dbReference type="Proteomes" id="UP000186465">
    <property type="component" value="Unassembled WGS sequence"/>
</dbReference>